<dbReference type="AlphaFoldDB" id="A0A8H6L1T1"/>
<dbReference type="Proteomes" id="UP000578531">
    <property type="component" value="Unassembled WGS sequence"/>
</dbReference>
<evidence type="ECO:0000256" key="1">
    <source>
        <dbReference type="SAM" id="MobiDB-lite"/>
    </source>
</evidence>
<accession>A0A8H6L1T1</accession>
<protein>
    <submittedName>
        <fullName evidence="2">Uncharacterized protein</fullName>
    </submittedName>
</protein>
<dbReference type="GeneID" id="59291096"/>
<keyword evidence="3" id="KW-1185">Reference proteome</keyword>
<gene>
    <name evidence="2" type="ORF">HO173_009445</name>
</gene>
<evidence type="ECO:0000313" key="3">
    <source>
        <dbReference type="Proteomes" id="UP000578531"/>
    </source>
</evidence>
<proteinExistence type="predicted"/>
<feature type="compositionally biased region" description="Low complexity" evidence="1">
    <location>
        <begin position="48"/>
        <end position="58"/>
    </location>
</feature>
<sequence length="131" mass="14249">MNTSPPPISHNPTRPNIRPRDISISTPNPFPKTHPNNPDPDPDHHRSSSPVRATSSPSIQLTNNTKLNHIAPVTVTSTLPGPIRSPIPHRRRQRCGRCVPNAWDKPRRGVADEAEAACSGRGGVGWERGDG</sequence>
<dbReference type="RefSeq" id="XP_037161769.1">
    <property type="nucleotide sequence ID" value="XM_037311335.1"/>
</dbReference>
<name>A0A8H6L1T1_9LECA</name>
<dbReference type="EMBL" id="JACCJC010000049">
    <property type="protein sequence ID" value="KAF6232340.1"/>
    <property type="molecule type" value="Genomic_DNA"/>
</dbReference>
<reference evidence="2 3" key="1">
    <citation type="journal article" date="2020" name="Genomics">
        <title>Complete, high-quality genomes from long-read metagenomic sequencing of two wolf lichen thalli reveals enigmatic genome architecture.</title>
        <authorList>
            <person name="McKenzie S.K."/>
            <person name="Walston R.F."/>
            <person name="Allen J.L."/>
        </authorList>
    </citation>
    <scope>NUCLEOTIDE SEQUENCE [LARGE SCALE GENOMIC DNA]</scope>
    <source>
        <strain evidence="2">WasteWater2</strain>
    </source>
</reference>
<organism evidence="2 3">
    <name type="scientific">Letharia columbiana</name>
    <dbReference type="NCBI Taxonomy" id="112416"/>
    <lineage>
        <taxon>Eukaryota</taxon>
        <taxon>Fungi</taxon>
        <taxon>Dikarya</taxon>
        <taxon>Ascomycota</taxon>
        <taxon>Pezizomycotina</taxon>
        <taxon>Lecanoromycetes</taxon>
        <taxon>OSLEUM clade</taxon>
        <taxon>Lecanoromycetidae</taxon>
        <taxon>Lecanorales</taxon>
        <taxon>Lecanorineae</taxon>
        <taxon>Parmeliaceae</taxon>
        <taxon>Letharia</taxon>
    </lineage>
</organism>
<comment type="caution">
    <text evidence="2">The sequence shown here is derived from an EMBL/GenBank/DDBJ whole genome shotgun (WGS) entry which is preliminary data.</text>
</comment>
<evidence type="ECO:0000313" key="2">
    <source>
        <dbReference type="EMBL" id="KAF6232340.1"/>
    </source>
</evidence>
<feature type="region of interest" description="Disordered" evidence="1">
    <location>
        <begin position="1"/>
        <end position="66"/>
    </location>
</feature>